<evidence type="ECO:0000259" key="3">
    <source>
        <dbReference type="PROSITE" id="PS50943"/>
    </source>
</evidence>
<evidence type="ECO:0000313" key="5">
    <source>
        <dbReference type="Proteomes" id="UP000004169"/>
    </source>
</evidence>
<evidence type="ECO:0000256" key="1">
    <source>
        <dbReference type="ARBA" id="ARBA00023125"/>
    </source>
</evidence>
<dbReference type="SMART" id="SM00530">
    <property type="entry name" value="HTH_XRE"/>
    <property type="match status" value="1"/>
</dbReference>
<evidence type="ECO:0000256" key="2">
    <source>
        <dbReference type="SAM" id="MobiDB-lite"/>
    </source>
</evidence>
<feature type="domain" description="HTH cro/C1-type" evidence="3">
    <location>
        <begin position="36"/>
        <end position="90"/>
    </location>
</feature>
<dbReference type="CDD" id="cd00093">
    <property type="entry name" value="HTH_XRE"/>
    <property type="match status" value="1"/>
</dbReference>
<dbReference type="SUPFAM" id="SSF51182">
    <property type="entry name" value="RmlC-like cupins"/>
    <property type="match status" value="1"/>
</dbReference>
<reference evidence="4 5" key="1">
    <citation type="journal article" date="2012" name="J. Bacteriol.">
        <title>Draft Genome Sequence of the Purple Photosynthetic Bacterium Phaeospirillum molischianum DSM120, a Particularly Versatile Bacterium.</title>
        <authorList>
            <person name="Duquesne K."/>
            <person name="Prima V."/>
            <person name="Ji B."/>
            <person name="Rouy Z."/>
            <person name="Medigue C."/>
            <person name="Talla E."/>
            <person name="Sturgis J.N."/>
        </authorList>
    </citation>
    <scope>NUCLEOTIDE SEQUENCE [LARGE SCALE GENOMIC DNA]</scope>
    <source>
        <strain evidence="5">DSM120</strain>
    </source>
</reference>
<dbReference type="InterPro" id="IPR011051">
    <property type="entry name" value="RmlC_Cupin_sf"/>
</dbReference>
<dbReference type="InterPro" id="IPR050807">
    <property type="entry name" value="TransReg_Diox_bact_type"/>
</dbReference>
<dbReference type="Gene3D" id="2.60.120.10">
    <property type="entry name" value="Jelly Rolls"/>
    <property type="match status" value="1"/>
</dbReference>
<accession>H8FRX9</accession>
<name>H8FRX9_MAGML</name>
<dbReference type="SUPFAM" id="SSF47413">
    <property type="entry name" value="lambda repressor-like DNA-binding domains"/>
    <property type="match status" value="1"/>
</dbReference>
<dbReference type="InterPro" id="IPR013096">
    <property type="entry name" value="Cupin_2"/>
</dbReference>
<dbReference type="PANTHER" id="PTHR46797:SF1">
    <property type="entry name" value="METHYLPHOSPHONATE SYNTHASE"/>
    <property type="match status" value="1"/>
</dbReference>
<dbReference type="Proteomes" id="UP000004169">
    <property type="component" value="Unassembled WGS sequence"/>
</dbReference>
<dbReference type="Gene3D" id="1.10.260.40">
    <property type="entry name" value="lambda repressor-like DNA-binding domains"/>
    <property type="match status" value="1"/>
</dbReference>
<dbReference type="InterPro" id="IPR001387">
    <property type="entry name" value="Cro/C1-type_HTH"/>
</dbReference>
<dbReference type="PANTHER" id="PTHR46797">
    <property type="entry name" value="HTH-TYPE TRANSCRIPTIONAL REGULATOR"/>
    <property type="match status" value="1"/>
</dbReference>
<dbReference type="GO" id="GO:0003700">
    <property type="term" value="F:DNA-binding transcription factor activity"/>
    <property type="evidence" value="ECO:0007669"/>
    <property type="project" value="TreeGrafter"/>
</dbReference>
<gene>
    <name evidence="4" type="ORF">PHAMO_230109</name>
</gene>
<organism evidence="4 5">
    <name type="scientific">Magnetospirillum molischianum DSM 120</name>
    <dbReference type="NCBI Taxonomy" id="1150626"/>
    <lineage>
        <taxon>Bacteria</taxon>
        <taxon>Pseudomonadati</taxon>
        <taxon>Pseudomonadota</taxon>
        <taxon>Alphaproteobacteria</taxon>
        <taxon>Rhodospirillales</taxon>
        <taxon>Rhodospirillaceae</taxon>
        <taxon>Magnetospirillum</taxon>
    </lineage>
</organism>
<dbReference type="GO" id="GO:0005829">
    <property type="term" value="C:cytosol"/>
    <property type="evidence" value="ECO:0007669"/>
    <property type="project" value="TreeGrafter"/>
</dbReference>
<dbReference type="GO" id="GO:0003677">
    <property type="term" value="F:DNA binding"/>
    <property type="evidence" value="ECO:0007669"/>
    <property type="project" value="UniProtKB-KW"/>
</dbReference>
<protein>
    <submittedName>
        <fullName evidence="4">Transcriptional regulator</fullName>
    </submittedName>
</protein>
<keyword evidence="1" id="KW-0238">DNA-binding</keyword>
<dbReference type="eggNOG" id="COG1396">
    <property type="taxonomic scope" value="Bacteria"/>
</dbReference>
<dbReference type="Pfam" id="PF01381">
    <property type="entry name" value="HTH_3"/>
    <property type="match status" value="1"/>
</dbReference>
<sequence>MKAASPMNESVSNLTPEPIAEDSSTSDFTALVGENLRRLRTRNGLSLERLARASGVSRAMLSQIELGRSVPSVAVLWKVARALEVPFSAFTAATGSGEVSVLRAHRAKLLTSRSGRFSSRALFPFSGPRRVEFYEMRLAPQTIEEADAHSPGTTENLVLAQGCLEICIADERFRLEYGDAIHFVADRPHSYRNAGPIEALFYLVMTYPEHAE</sequence>
<feature type="region of interest" description="Disordered" evidence="2">
    <location>
        <begin position="1"/>
        <end position="25"/>
    </location>
</feature>
<dbReference type="STRING" id="1150626.PHAMO_230109"/>
<comment type="caution">
    <text evidence="4">The sequence shown here is derived from an EMBL/GenBank/DDBJ whole genome shotgun (WGS) entry which is preliminary data.</text>
</comment>
<dbReference type="EMBL" id="CAHP01000016">
    <property type="protein sequence ID" value="CCG41117.1"/>
    <property type="molecule type" value="Genomic_DNA"/>
</dbReference>
<dbReference type="Pfam" id="PF07883">
    <property type="entry name" value="Cupin_2"/>
    <property type="match status" value="1"/>
</dbReference>
<proteinExistence type="predicted"/>
<dbReference type="PROSITE" id="PS50943">
    <property type="entry name" value="HTH_CROC1"/>
    <property type="match status" value="1"/>
</dbReference>
<keyword evidence="5" id="KW-1185">Reference proteome</keyword>
<dbReference type="CDD" id="cd02209">
    <property type="entry name" value="cupin_XRE_C"/>
    <property type="match status" value="1"/>
</dbReference>
<dbReference type="InterPro" id="IPR014710">
    <property type="entry name" value="RmlC-like_jellyroll"/>
</dbReference>
<evidence type="ECO:0000313" key="4">
    <source>
        <dbReference type="EMBL" id="CCG41117.1"/>
    </source>
</evidence>
<dbReference type="AlphaFoldDB" id="H8FRX9"/>
<dbReference type="InterPro" id="IPR010982">
    <property type="entry name" value="Lambda_DNA-bd_dom_sf"/>
</dbReference>